<dbReference type="Proteomes" id="UP000257109">
    <property type="component" value="Unassembled WGS sequence"/>
</dbReference>
<dbReference type="PANTHER" id="PTHR42648">
    <property type="entry name" value="TRANSPOSASE, PUTATIVE-RELATED"/>
    <property type="match status" value="1"/>
</dbReference>
<feature type="domain" description="Retroviral polymerase SH3-like" evidence="2">
    <location>
        <begin position="98"/>
        <end position="159"/>
    </location>
</feature>
<sequence>MPPTQVLHSRYGHLSYSGLKTLLEHDMVKGLPTFKSPTQLCEHCLKGKHQKDPDICGPINPTSNGNKRSPTLAVKNITSKEAWSGMKPSVSYFRIFGCIGFVHVPNKKRSKLDDKSTKCVLFGVSEESKAYKIYDPINEKIHISRYVKFQDTAWDWGEAKTSRTLDANELNLIEESYQAAEEVIQTNLNDAAATTSTIVPNSTSNLSNLSLRGAKVPTEGRTRKPPAWMKDYVTRDDLTYKDAINFAMFAGADPVTYYQA</sequence>
<reference evidence="3" key="1">
    <citation type="submission" date="2018-05" db="EMBL/GenBank/DDBJ databases">
        <title>Draft genome of Mucuna pruriens seed.</title>
        <authorList>
            <person name="Nnadi N.E."/>
            <person name="Vos R."/>
            <person name="Hasami M.H."/>
            <person name="Devisetty U.K."/>
            <person name="Aguiy J.C."/>
        </authorList>
    </citation>
    <scope>NUCLEOTIDE SEQUENCE [LARGE SCALE GENOMIC DNA]</scope>
    <source>
        <strain evidence="3">JCA_2017</strain>
    </source>
</reference>
<evidence type="ECO:0000259" key="1">
    <source>
        <dbReference type="Pfam" id="PF13976"/>
    </source>
</evidence>
<dbReference type="InterPro" id="IPR057670">
    <property type="entry name" value="SH3_retrovirus"/>
</dbReference>
<organism evidence="3 4">
    <name type="scientific">Mucuna pruriens</name>
    <name type="common">Velvet bean</name>
    <name type="synonym">Dolichos pruriens</name>
    <dbReference type="NCBI Taxonomy" id="157652"/>
    <lineage>
        <taxon>Eukaryota</taxon>
        <taxon>Viridiplantae</taxon>
        <taxon>Streptophyta</taxon>
        <taxon>Embryophyta</taxon>
        <taxon>Tracheophyta</taxon>
        <taxon>Spermatophyta</taxon>
        <taxon>Magnoliopsida</taxon>
        <taxon>eudicotyledons</taxon>
        <taxon>Gunneridae</taxon>
        <taxon>Pentapetalae</taxon>
        <taxon>rosids</taxon>
        <taxon>fabids</taxon>
        <taxon>Fabales</taxon>
        <taxon>Fabaceae</taxon>
        <taxon>Papilionoideae</taxon>
        <taxon>50 kb inversion clade</taxon>
        <taxon>NPAAA clade</taxon>
        <taxon>indigoferoid/millettioid clade</taxon>
        <taxon>Phaseoleae</taxon>
        <taxon>Mucuna</taxon>
    </lineage>
</organism>
<keyword evidence="4" id="KW-1185">Reference proteome</keyword>
<dbReference type="Pfam" id="PF25597">
    <property type="entry name" value="SH3_retrovirus"/>
    <property type="match status" value="1"/>
</dbReference>
<proteinExistence type="predicted"/>
<protein>
    <submittedName>
        <fullName evidence="3">Uncharacterized protein</fullName>
    </submittedName>
</protein>
<dbReference type="InterPro" id="IPR039537">
    <property type="entry name" value="Retrotran_Ty1/copia-like"/>
</dbReference>
<evidence type="ECO:0000313" key="4">
    <source>
        <dbReference type="Proteomes" id="UP000257109"/>
    </source>
</evidence>
<comment type="caution">
    <text evidence="3">The sequence shown here is derived from an EMBL/GenBank/DDBJ whole genome shotgun (WGS) entry which is preliminary data.</text>
</comment>
<dbReference type="OrthoDB" id="8069526at2759"/>
<dbReference type="PANTHER" id="PTHR42648:SF18">
    <property type="entry name" value="RETROTRANSPOSON, UNCLASSIFIED-LIKE PROTEIN"/>
    <property type="match status" value="1"/>
</dbReference>
<accession>A0A371G5A4</accession>
<feature type="non-terminal residue" evidence="3">
    <location>
        <position position="1"/>
    </location>
</feature>
<name>A0A371G5A4_MUCPR</name>
<evidence type="ECO:0000259" key="2">
    <source>
        <dbReference type="Pfam" id="PF25597"/>
    </source>
</evidence>
<feature type="domain" description="GAG-pre-integrase" evidence="1">
    <location>
        <begin position="4"/>
        <end position="49"/>
    </location>
</feature>
<dbReference type="InterPro" id="IPR025724">
    <property type="entry name" value="GAG-pre-integrase_dom"/>
</dbReference>
<dbReference type="Pfam" id="PF13976">
    <property type="entry name" value="gag_pre-integrs"/>
    <property type="match status" value="1"/>
</dbReference>
<dbReference type="EMBL" id="QJKJ01006720">
    <property type="protein sequence ID" value="RDX85712.1"/>
    <property type="molecule type" value="Genomic_DNA"/>
</dbReference>
<evidence type="ECO:0000313" key="3">
    <source>
        <dbReference type="EMBL" id="RDX85712.1"/>
    </source>
</evidence>
<gene>
    <name evidence="3" type="ORF">CR513_33057</name>
</gene>
<dbReference type="AlphaFoldDB" id="A0A371G5A4"/>